<proteinExistence type="predicted"/>
<reference evidence="1" key="1">
    <citation type="submission" date="2023-01" db="EMBL/GenBank/DDBJ databases">
        <title>Comparative Genomic Analysis of the Clinically-Derived Winkia Strain NY0527 Provides Evidence into the Taxonomic Reassignment of Winkia neuii and Characterizes Their Virulence Traits.</title>
        <authorList>
            <person name="Cai X."/>
            <person name="Peng Y."/>
            <person name="Li M."/>
            <person name="Qiu Y."/>
            <person name="Wang Y."/>
            <person name="Xu L."/>
            <person name="Hou Q."/>
        </authorList>
    </citation>
    <scope>NUCLEOTIDE SEQUENCE</scope>
    <source>
        <strain evidence="1">NY0527</strain>
    </source>
</reference>
<dbReference type="KEGG" id="wne:PIG85_01815"/>
<sequence>MSDIIALLSATGGLTGLAAFITSLRNLHNTQQVKADTIHLRPDSKVLLTKIDGMKDQITLLGDQISYLRSDTASSIKDLRERVGVLEARK</sequence>
<dbReference type="EMBL" id="CP116394">
    <property type="protein sequence ID" value="WCE46406.1"/>
    <property type="molecule type" value="Genomic_DNA"/>
</dbReference>
<dbReference type="AlphaFoldDB" id="A0AB38XQ14"/>
<protein>
    <recommendedName>
        <fullName evidence="3">DUF2746 domain-containing protein</fullName>
    </recommendedName>
</protein>
<accession>A0AB38XQ14</accession>
<gene>
    <name evidence="1" type="ORF">PIG85_01815</name>
</gene>
<evidence type="ECO:0000313" key="1">
    <source>
        <dbReference type="EMBL" id="WCE46406.1"/>
    </source>
</evidence>
<dbReference type="Proteomes" id="UP001211044">
    <property type="component" value="Chromosome"/>
</dbReference>
<evidence type="ECO:0000313" key="2">
    <source>
        <dbReference type="Proteomes" id="UP001211044"/>
    </source>
</evidence>
<evidence type="ECO:0008006" key="3">
    <source>
        <dbReference type="Google" id="ProtNLM"/>
    </source>
</evidence>
<name>A0AB38XQ14_9ACTO</name>
<organism evidence="1 2">
    <name type="scientific">Winkia neuii subsp. anitrata</name>
    <dbReference type="NCBI Taxonomy" id="29318"/>
    <lineage>
        <taxon>Bacteria</taxon>
        <taxon>Bacillati</taxon>
        <taxon>Actinomycetota</taxon>
        <taxon>Actinomycetes</taxon>
        <taxon>Actinomycetales</taxon>
        <taxon>Actinomycetaceae</taxon>
        <taxon>Winkia</taxon>
    </lineage>
</organism>
<dbReference type="RefSeq" id="WP_004806598.1">
    <property type="nucleotide sequence ID" value="NZ_CP116394.1"/>
</dbReference>